<evidence type="ECO:0000313" key="1">
    <source>
        <dbReference type="EMBL" id="QSD62721.1"/>
    </source>
</evidence>
<dbReference type="InterPro" id="IPR029052">
    <property type="entry name" value="Metallo-depent_PP-like"/>
</dbReference>
<organism evidence="1 2">
    <name type="scientific">Lactococcus lactis subsp. cremoris</name>
    <name type="common">Streptococcus cremoris</name>
    <dbReference type="NCBI Taxonomy" id="1359"/>
    <lineage>
        <taxon>Bacteria</taxon>
        <taxon>Bacillati</taxon>
        <taxon>Bacillota</taxon>
        <taxon>Bacilli</taxon>
        <taxon>Lactobacillales</taxon>
        <taxon>Streptococcaceae</taxon>
        <taxon>Lactococcus</taxon>
    </lineage>
</organism>
<dbReference type="Gene3D" id="3.60.21.10">
    <property type="match status" value="1"/>
</dbReference>
<dbReference type="NCBIfam" id="TIGR03729">
    <property type="entry name" value="acc_ester"/>
    <property type="match status" value="1"/>
</dbReference>
<dbReference type="SUPFAM" id="SSF56300">
    <property type="entry name" value="Metallo-dependent phosphatases"/>
    <property type="match status" value="1"/>
</dbReference>
<dbReference type="PANTHER" id="PTHR36492">
    <property type="match status" value="1"/>
</dbReference>
<name>A0A895ICI2_LACLC</name>
<dbReference type="InterPro" id="IPR004843">
    <property type="entry name" value="Calcineurin-like_PHP"/>
</dbReference>
<accession>A0A895ICI2</accession>
<dbReference type="Proteomes" id="UP000663552">
    <property type="component" value="Chromosome"/>
</dbReference>
<dbReference type="PANTHER" id="PTHR36492:SF2">
    <property type="entry name" value="[ACYL-CARRIER-PROTEIN] PHOSPHODIESTERASE PPTH"/>
    <property type="match status" value="1"/>
</dbReference>
<protein>
    <submittedName>
        <fullName evidence="1">Phosphoesterase calcineurin-like family</fullName>
    </submittedName>
</protein>
<dbReference type="Pfam" id="PF00149">
    <property type="entry name" value="Metallophos"/>
    <property type="match status" value="1"/>
</dbReference>
<gene>
    <name evidence="1" type="ORF">LL1196_1081</name>
</gene>
<dbReference type="InterPro" id="IPR052963">
    <property type="entry name" value="Pantetheine_PDE"/>
</dbReference>
<evidence type="ECO:0000313" key="2">
    <source>
        <dbReference type="Proteomes" id="UP000663552"/>
    </source>
</evidence>
<dbReference type="AlphaFoldDB" id="A0A895ICI2"/>
<proteinExistence type="predicted"/>
<dbReference type="GO" id="GO:0016787">
    <property type="term" value="F:hydrolase activity"/>
    <property type="evidence" value="ECO:0007669"/>
    <property type="project" value="InterPro"/>
</dbReference>
<reference evidence="1" key="1">
    <citation type="journal article" date="2020" name="Mol. Microbiol.">
        <title>The CWPS Rubik's cube: Linking diversity of cell wall polysaccharide structures with the encoded biosynthetic machinery of selected Lactococcus lactis strains.</title>
        <authorList>
            <person name="Mahony J."/>
            <person name="Frantzen C."/>
            <person name="Vinogradov E."/>
            <person name="Sadovskaya I."/>
            <person name="Theodorou I."/>
            <person name="Kelleher P."/>
            <person name="Chapot-Chartier M.P."/>
            <person name="Cambillau C."/>
            <person name="Holo H."/>
            <person name="van Sinderen D."/>
        </authorList>
    </citation>
    <scope>NUCLEOTIDE SEQUENCE</scope>
    <source>
        <strain evidence="1">1196</strain>
    </source>
</reference>
<sequence length="322" mass="38292">MKLTSNSGILDRITDTCYNLTMTKKRRLAIISDFHLDSNHFSIEEIELFISLLNDLQITDLHFAGDISNDLHNISEPFFHQLESLTDLSVTFSLGNHDMVELSEEEISVSNFKVKTFASTTFVSFHGWYDYSFMKEKADFQKIIAFKNSFYFDRKIHRQFDDIKTTAIELEKLETLLTELSAKPEIERIIVSTHFVPHQQFIINTRYEKFARFNAYLGSQHFHELFCHFPKVTDVIFGHLHQRRTPLKIDNILYHARPLGYPYEWQMVNEFLAKYPQYQIAENWHLRKRYNALRKSSDWQAFRRENLMKEFQSSLTIFDLDD</sequence>
<dbReference type="InterPro" id="IPR022302">
    <property type="entry name" value="Phosphoesterase_putative"/>
</dbReference>
<dbReference type="EMBL" id="CP032148">
    <property type="protein sequence ID" value="QSD62721.1"/>
    <property type="molecule type" value="Genomic_DNA"/>
</dbReference>